<comment type="caution">
    <text evidence="2">The sequence shown here is derived from an EMBL/GenBank/DDBJ whole genome shotgun (WGS) entry which is preliminary data.</text>
</comment>
<feature type="transmembrane region" description="Helical" evidence="1">
    <location>
        <begin position="35"/>
        <end position="60"/>
    </location>
</feature>
<evidence type="ECO:0008006" key="4">
    <source>
        <dbReference type="Google" id="ProtNLM"/>
    </source>
</evidence>
<keyword evidence="1" id="KW-0812">Transmembrane</keyword>
<evidence type="ECO:0000313" key="2">
    <source>
        <dbReference type="EMBL" id="GAA2944799.1"/>
    </source>
</evidence>
<dbReference type="EMBL" id="BAAAVA010000084">
    <property type="protein sequence ID" value="GAA2944799.1"/>
    <property type="molecule type" value="Genomic_DNA"/>
</dbReference>
<evidence type="ECO:0000256" key="1">
    <source>
        <dbReference type="SAM" id="Phobius"/>
    </source>
</evidence>
<gene>
    <name evidence="2" type="ORF">GCM10010478_52800</name>
</gene>
<keyword evidence="1" id="KW-0472">Membrane</keyword>
<organism evidence="2 3">
    <name type="scientific">Streptomyces erythrogriseus</name>
    <dbReference type="NCBI Taxonomy" id="284027"/>
    <lineage>
        <taxon>Bacteria</taxon>
        <taxon>Bacillati</taxon>
        <taxon>Actinomycetota</taxon>
        <taxon>Actinomycetes</taxon>
        <taxon>Kitasatosporales</taxon>
        <taxon>Streptomycetaceae</taxon>
        <taxon>Streptomyces</taxon>
        <taxon>Streptomyces griseoincarnatus group</taxon>
    </lineage>
</organism>
<protein>
    <recommendedName>
        <fullName evidence="4">Integral membrane protein</fullName>
    </recommendedName>
</protein>
<accession>A0ABN3XBG4</accession>
<proteinExistence type="predicted"/>
<sequence length="83" mass="8431">MLRHEFQPGRLIAGAALVAAAVIYGGDAGGAWETPWFVVIPLVVGGLFLAGAVGAVTGLVRRRRVRPAPEGADTADHAPTTGG</sequence>
<dbReference type="RefSeq" id="WP_086699546.1">
    <property type="nucleotide sequence ID" value="NZ_BAAAVA010000084.1"/>
</dbReference>
<keyword evidence="1" id="KW-1133">Transmembrane helix</keyword>
<dbReference type="Proteomes" id="UP001501423">
    <property type="component" value="Unassembled WGS sequence"/>
</dbReference>
<keyword evidence="3" id="KW-1185">Reference proteome</keyword>
<reference evidence="2 3" key="1">
    <citation type="journal article" date="2019" name="Int. J. Syst. Evol. Microbiol.">
        <title>The Global Catalogue of Microorganisms (GCM) 10K type strain sequencing project: providing services to taxonomists for standard genome sequencing and annotation.</title>
        <authorList>
            <consortium name="The Broad Institute Genomics Platform"/>
            <consortium name="The Broad Institute Genome Sequencing Center for Infectious Disease"/>
            <person name="Wu L."/>
            <person name="Ma J."/>
        </authorList>
    </citation>
    <scope>NUCLEOTIDE SEQUENCE [LARGE SCALE GENOMIC DNA]</scope>
    <source>
        <strain evidence="2 3">JCM 9650</strain>
    </source>
</reference>
<name>A0ABN3XBG4_9ACTN</name>
<evidence type="ECO:0000313" key="3">
    <source>
        <dbReference type="Proteomes" id="UP001501423"/>
    </source>
</evidence>